<keyword evidence="8" id="KW-0472">Membrane</keyword>
<dbReference type="AlphaFoldDB" id="A0A6I2UUC2"/>
<sequence length="609" mass="69462">MLRGLQSLYRRLVAGFMRHFLYSFRSTMLSLYIPVIIAFILLTGMISYVLAARQVEESARHEVENLVYQTRLYIDNRFQSILEQMTALADDPVLLHLMGVKQEQITPSDYLQVQSHVDTVRLYNSSIIDTVYINLNHGGFTFFRGDGDYQDVTRIYRNYRRQQGDLAEIHWQAFLDDGSSPSVSAGVDVYRLIGKGNAETDGIVLFRLRQEFFDRIFSRSILNGRGYLTLTGPDGEVRFQSVPKDMELTPEILRYLQDSTEESGHVEFTSAGGVRLIAVYDTLETNHWKLVAVFRQDALLEKIVYIKYTTVVVIIILMVLAVFLTNWLAHYIMRPISQLVSRMEAMRGSSITPARPDQADKRPDALEALGHGVDDLMGHVRALMSQVKKDQELQRELELSVVQMQVHPHFLYNTLFAIKGLCDMGLNEDASRMIMALANFFRIGLSHGQEIIPVSQEIDHARNYLYIQEMRYGDVFRYSIDVPPELGQYSIIKLTLQPLVENAIYHGVKEKRGQGKIAIRGWIEDGMLHFTVEDDGMGMTAERLAELRRGLAETRRRTSHVGFGVFSVFERLRLHYGEAAGLEITSEPGMGTCIHVVLPAHKLEESEHA</sequence>
<dbReference type="InterPro" id="IPR005467">
    <property type="entry name" value="His_kinase_dom"/>
</dbReference>
<dbReference type="EC" id="2.7.13.3" evidence="3"/>
<name>A0A6I2UUC2_9FIRM</name>
<dbReference type="PROSITE" id="PS50109">
    <property type="entry name" value="HIS_KIN"/>
    <property type="match status" value="1"/>
</dbReference>
<feature type="transmembrane region" description="Helical" evidence="8">
    <location>
        <begin position="305"/>
        <end position="329"/>
    </location>
</feature>
<reference evidence="11 12" key="1">
    <citation type="submission" date="2019-08" db="EMBL/GenBank/DDBJ databases">
        <title>In-depth cultivation of the pig gut microbiome towards novel bacterial diversity and tailored functional studies.</title>
        <authorList>
            <person name="Wylensek D."/>
            <person name="Hitch T.C.A."/>
            <person name="Clavel T."/>
        </authorList>
    </citation>
    <scope>NUCLEOTIDE SEQUENCE [LARGE SCALE GENOMIC DNA]</scope>
    <source>
        <strain evidence="12">WCA-380-WT-3B3</strain>
    </source>
</reference>
<dbReference type="GO" id="GO:0000155">
    <property type="term" value="F:phosphorelay sensor kinase activity"/>
    <property type="evidence" value="ECO:0007669"/>
    <property type="project" value="InterPro"/>
</dbReference>
<proteinExistence type="predicted"/>
<evidence type="ECO:0000259" key="10">
    <source>
        <dbReference type="PROSITE" id="PS50885"/>
    </source>
</evidence>
<dbReference type="Pfam" id="PF06580">
    <property type="entry name" value="His_kinase"/>
    <property type="match status" value="1"/>
</dbReference>
<keyword evidence="6 11" id="KW-0418">Kinase</keyword>
<dbReference type="PROSITE" id="PS50885">
    <property type="entry name" value="HAMP"/>
    <property type="match status" value="1"/>
</dbReference>
<evidence type="ECO:0000256" key="8">
    <source>
        <dbReference type="SAM" id="Phobius"/>
    </source>
</evidence>
<dbReference type="RefSeq" id="WP_154621512.1">
    <property type="nucleotide sequence ID" value="NZ_JBQHVT010000004.1"/>
</dbReference>
<dbReference type="Proteomes" id="UP000430222">
    <property type="component" value="Unassembled WGS sequence"/>
</dbReference>
<dbReference type="Gene3D" id="6.10.340.10">
    <property type="match status" value="1"/>
</dbReference>
<evidence type="ECO:0000256" key="6">
    <source>
        <dbReference type="ARBA" id="ARBA00022777"/>
    </source>
</evidence>
<dbReference type="InterPro" id="IPR003594">
    <property type="entry name" value="HATPase_dom"/>
</dbReference>
<dbReference type="PANTHER" id="PTHR34220:SF7">
    <property type="entry name" value="SENSOR HISTIDINE KINASE YPDA"/>
    <property type="match status" value="1"/>
</dbReference>
<dbReference type="PANTHER" id="PTHR34220">
    <property type="entry name" value="SENSOR HISTIDINE KINASE YPDA"/>
    <property type="match status" value="1"/>
</dbReference>
<evidence type="ECO:0000313" key="11">
    <source>
        <dbReference type="EMBL" id="MSV25753.1"/>
    </source>
</evidence>
<evidence type="ECO:0000256" key="7">
    <source>
        <dbReference type="ARBA" id="ARBA00023012"/>
    </source>
</evidence>
<feature type="domain" description="HAMP" evidence="10">
    <location>
        <begin position="330"/>
        <end position="385"/>
    </location>
</feature>
<dbReference type="InterPro" id="IPR036890">
    <property type="entry name" value="HATPase_C_sf"/>
</dbReference>
<evidence type="ECO:0000256" key="1">
    <source>
        <dbReference type="ARBA" id="ARBA00000085"/>
    </source>
</evidence>
<dbReference type="Pfam" id="PF02518">
    <property type="entry name" value="HATPase_c"/>
    <property type="match status" value="1"/>
</dbReference>
<keyword evidence="8" id="KW-0812">Transmembrane</keyword>
<dbReference type="Gene3D" id="3.30.565.10">
    <property type="entry name" value="Histidine kinase-like ATPase, C-terminal domain"/>
    <property type="match status" value="1"/>
</dbReference>
<comment type="catalytic activity">
    <reaction evidence="1">
        <text>ATP + protein L-histidine = ADP + protein N-phospho-L-histidine.</text>
        <dbReference type="EC" id="2.7.13.3"/>
    </reaction>
</comment>
<keyword evidence="12" id="KW-1185">Reference proteome</keyword>
<dbReference type="InterPro" id="IPR010559">
    <property type="entry name" value="Sig_transdc_His_kin_internal"/>
</dbReference>
<accession>A0A6I2UUC2</accession>
<gene>
    <name evidence="11" type="ORF">FYJ78_11395</name>
</gene>
<dbReference type="InterPro" id="IPR050640">
    <property type="entry name" value="Bact_2-comp_sensor_kinase"/>
</dbReference>
<evidence type="ECO:0000256" key="5">
    <source>
        <dbReference type="ARBA" id="ARBA00022679"/>
    </source>
</evidence>
<evidence type="ECO:0000256" key="3">
    <source>
        <dbReference type="ARBA" id="ARBA00012438"/>
    </source>
</evidence>
<feature type="transmembrane region" description="Helical" evidence="8">
    <location>
        <begin position="31"/>
        <end position="51"/>
    </location>
</feature>
<dbReference type="CDD" id="cd18774">
    <property type="entry name" value="PDC2_HK_sensor"/>
    <property type="match status" value="1"/>
</dbReference>
<keyword evidence="7" id="KW-0902">Two-component regulatory system</keyword>
<protein>
    <recommendedName>
        <fullName evidence="3">histidine kinase</fullName>
        <ecNumber evidence="3">2.7.13.3</ecNumber>
    </recommendedName>
</protein>
<evidence type="ECO:0000256" key="2">
    <source>
        <dbReference type="ARBA" id="ARBA00004370"/>
    </source>
</evidence>
<evidence type="ECO:0000256" key="4">
    <source>
        <dbReference type="ARBA" id="ARBA00022553"/>
    </source>
</evidence>
<evidence type="ECO:0000259" key="9">
    <source>
        <dbReference type="PROSITE" id="PS50109"/>
    </source>
</evidence>
<comment type="caution">
    <text evidence="11">The sequence shown here is derived from an EMBL/GenBank/DDBJ whole genome shotgun (WGS) entry which is preliminary data.</text>
</comment>
<keyword evidence="5" id="KW-0808">Transferase</keyword>
<dbReference type="EMBL" id="VUNL01000015">
    <property type="protein sequence ID" value="MSV25753.1"/>
    <property type="molecule type" value="Genomic_DNA"/>
</dbReference>
<dbReference type="SUPFAM" id="SSF55874">
    <property type="entry name" value="ATPase domain of HSP90 chaperone/DNA topoisomerase II/histidine kinase"/>
    <property type="match status" value="1"/>
</dbReference>
<keyword evidence="8" id="KW-1133">Transmembrane helix</keyword>
<evidence type="ECO:0000313" key="12">
    <source>
        <dbReference type="Proteomes" id="UP000430222"/>
    </source>
</evidence>
<comment type="subcellular location">
    <subcellularLocation>
        <location evidence="2">Membrane</location>
    </subcellularLocation>
</comment>
<feature type="domain" description="Histidine kinase" evidence="9">
    <location>
        <begin position="492"/>
        <end position="602"/>
    </location>
</feature>
<dbReference type="SMART" id="SM00387">
    <property type="entry name" value="HATPase_c"/>
    <property type="match status" value="1"/>
</dbReference>
<organism evidence="11 12">
    <name type="scientific">Selenomonas montiformis</name>
    <dbReference type="NCBI Taxonomy" id="2652285"/>
    <lineage>
        <taxon>Bacteria</taxon>
        <taxon>Bacillati</taxon>
        <taxon>Bacillota</taxon>
        <taxon>Negativicutes</taxon>
        <taxon>Selenomonadales</taxon>
        <taxon>Selenomonadaceae</taxon>
        <taxon>Selenomonas</taxon>
    </lineage>
</organism>
<keyword evidence="4" id="KW-0597">Phosphoprotein</keyword>
<dbReference type="InterPro" id="IPR003660">
    <property type="entry name" value="HAMP_dom"/>
</dbReference>
<dbReference type="GO" id="GO:0016020">
    <property type="term" value="C:membrane"/>
    <property type="evidence" value="ECO:0007669"/>
    <property type="project" value="UniProtKB-SubCell"/>
</dbReference>